<feature type="transmembrane region" description="Helical" evidence="1">
    <location>
        <begin position="59"/>
        <end position="82"/>
    </location>
</feature>
<comment type="caution">
    <text evidence="2">The sequence shown here is derived from an EMBL/GenBank/DDBJ whole genome shotgun (WGS) entry which is preliminary data.</text>
</comment>
<gene>
    <name evidence="2" type="ORF">QRD43_02365</name>
</gene>
<sequence>MSEQAQDHDPSMPGNAAQDEAWLEACLAQARLDPVPDDGFTAAVMQRLPDPRRYQRRSVAPLCGAALGGLLLALQLTGAGLLPSALSGIRSGGGPALGVLLTGLLGLVALVCGWLWSEREG</sequence>
<accession>A0ABT7LCZ8</accession>
<evidence type="ECO:0000313" key="2">
    <source>
        <dbReference type="EMBL" id="MDL5030736.1"/>
    </source>
</evidence>
<keyword evidence="1" id="KW-0812">Transmembrane</keyword>
<protein>
    <submittedName>
        <fullName evidence="2">Uncharacterized protein</fullName>
    </submittedName>
</protein>
<proteinExistence type="predicted"/>
<reference evidence="2 3" key="1">
    <citation type="submission" date="2023-06" db="EMBL/GenBank/DDBJ databases">
        <title>Pelomonas sp. APW6 16S ribosomal RNA gene genome sequencing and assembly.</title>
        <authorList>
            <person name="Woo H."/>
        </authorList>
    </citation>
    <scope>NUCLEOTIDE SEQUENCE [LARGE SCALE GENOMIC DNA]</scope>
    <source>
        <strain evidence="2 3">APW6</strain>
    </source>
</reference>
<dbReference type="EMBL" id="JASVDS010000001">
    <property type="protein sequence ID" value="MDL5030736.1"/>
    <property type="molecule type" value="Genomic_DNA"/>
</dbReference>
<name>A0ABT7LCZ8_9BURK</name>
<feature type="transmembrane region" description="Helical" evidence="1">
    <location>
        <begin position="94"/>
        <end position="116"/>
    </location>
</feature>
<evidence type="ECO:0000313" key="3">
    <source>
        <dbReference type="Proteomes" id="UP001238603"/>
    </source>
</evidence>
<keyword evidence="1" id="KW-1133">Transmembrane helix</keyword>
<evidence type="ECO:0000256" key="1">
    <source>
        <dbReference type="SAM" id="Phobius"/>
    </source>
</evidence>
<dbReference type="Proteomes" id="UP001238603">
    <property type="component" value="Unassembled WGS sequence"/>
</dbReference>
<organism evidence="2 3">
    <name type="scientific">Roseateles subflavus</name>
    <dbReference type="NCBI Taxonomy" id="3053353"/>
    <lineage>
        <taxon>Bacteria</taxon>
        <taxon>Pseudomonadati</taxon>
        <taxon>Pseudomonadota</taxon>
        <taxon>Betaproteobacteria</taxon>
        <taxon>Burkholderiales</taxon>
        <taxon>Sphaerotilaceae</taxon>
        <taxon>Roseateles</taxon>
    </lineage>
</organism>
<dbReference type="RefSeq" id="WP_285980865.1">
    <property type="nucleotide sequence ID" value="NZ_JASVDS010000001.1"/>
</dbReference>
<keyword evidence="1" id="KW-0472">Membrane</keyword>
<keyword evidence="3" id="KW-1185">Reference proteome</keyword>